<dbReference type="InterPro" id="IPR001611">
    <property type="entry name" value="Leu-rich_rpt"/>
</dbReference>
<evidence type="ECO:0000313" key="7">
    <source>
        <dbReference type="Proteomes" id="UP000460718"/>
    </source>
</evidence>
<dbReference type="Proteomes" id="UP000488956">
    <property type="component" value="Unassembled WGS sequence"/>
</dbReference>
<evidence type="ECO:0000313" key="5">
    <source>
        <dbReference type="EMBL" id="KAE9237222.1"/>
    </source>
</evidence>
<accession>A0A6A3L187</accession>
<dbReference type="EMBL" id="QXFW01000402">
    <property type="protein sequence ID" value="KAE9013381.1"/>
    <property type="molecule type" value="Genomic_DNA"/>
</dbReference>
<dbReference type="PANTHER" id="PTHR48051:SF1">
    <property type="entry name" value="RAS SUPPRESSOR PROTEIN 1"/>
    <property type="match status" value="1"/>
</dbReference>
<evidence type="ECO:0000313" key="8">
    <source>
        <dbReference type="Proteomes" id="UP000476176"/>
    </source>
</evidence>
<reference evidence="7 8" key="1">
    <citation type="submission" date="2018-09" db="EMBL/GenBank/DDBJ databases">
        <title>Genomic investigation of the strawberry pathogen Phytophthora fragariae indicates pathogenicity is determined by transcriptional variation in three key races.</title>
        <authorList>
            <person name="Adams T.M."/>
            <person name="Armitage A.D."/>
            <person name="Sobczyk M.K."/>
            <person name="Bates H.J."/>
            <person name="Dunwell J.M."/>
            <person name="Nellist C.F."/>
            <person name="Harrison R.J."/>
        </authorList>
    </citation>
    <scope>NUCLEOTIDE SEQUENCE [LARGE SCALE GENOMIC DNA]</scope>
    <source>
        <strain evidence="5 8">BC-23</strain>
        <strain evidence="6 9">NOV-77</strain>
        <strain evidence="4 10">ONT-3</strain>
        <strain evidence="3 7">SCRP245</strain>
    </source>
</reference>
<evidence type="ECO:0000313" key="4">
    <source>
        <dbReference type="EMBL" id="KAE9116314.1"/>
    </source>
</evidence>
<comment type="caution">
    <text evidence="3">The sequence shown here is derived from an EMBL/GenBank/DDBJ whole genome shotgun (WGS) entry which is preliminary data.</text>
</comment>
<dbReference type="EMBL" id="QXFY01000301">
    <property type="protein sequence ID" value="KAE9348699.1"/>
    <property type="molecule type" value="Genomic_DNA"/>
</dbReference>
<protein>
    <submittedName>
        <fullName evidence="3">Uncharacterized protein</fullName>
    </submittedName>
</protein>
<proteinExistence type="predicted"/>
<evidence type="ECO:0000313" key="3">
    <source>
        <dbReference type="EMBL" id="KAE9013381.1"/>
    </source>
</evidence>
<gene>
    <name evidence="5" type="ORF">PF004_g8626</name>
    <name evidence="6" type="ORF">PF008_g7224</name>
    <name evidence="4" type="ORF">PF010_g8997</name>
    <name evidence="3" type="ORF">PF011_g8502</name>
</gene>
<dbReference type="Proteomes" id="UP000486351">
    <property type="component" value="Unassembled WGS sequence"/>
</dbReference>
<evidence type="ECO:0000256" key="1">
    <source>
        <dbReference type="ARBA" id="ARBA00022614"/>
    </source>
</evidence>
<evidence type="ECO:0000313" key="10">
    <source>
        <dbReference type="Proteomes" id="UP000488956"/>
    </source>
</evidence>
<dbReference type="InterPro" id="IPR032675">
    <property type="entry name" value="LRR_dom_sf"/>
</dbReference>
<evidence type="ECO:0000256" key="2">
    <source>
        <dbReference type="ARBA" id="ARBA00022737"/>
    </source>
</evidence>
<dbReference type="PANTHER" id="PTHR48051">
    <property type="match status" value="1"/>
</dbReference>
<dbReference type="Gene3D" id="3.80.10.10">
    <property type="entry name" value="Ribonuclease Inhibitor"/>
    <property type="match status" value="1"/>
</dbReference>
<dbReference type="AlphaFoldDB" id="A0A6A3L187"/>
<dbReference type="InterPro" id="IPR050216">
    <property type="entry name" value="LRR_domain-containing"/>
</dbReference>
<dbReference type="InterPro" id="IPR003591">
    <property type="entry name" value="Leu-rich_rpt_typical-subtyp"/>
</dbReference>
<dbReference type="SMART" id="SM00364">
    <property type="entry name" value="LRR_BAC"/>
    <property type="match status" value="3"/>
</dbReference>
<dbReference type="EMBL" id="QXFX01000422">
    <property type="protein sequence ID" value="KAE9116314.1"/>
    <property type="molecule type" value="Genomic_DNA"/>
</dbReference>
<dbReference type="SUPFAM" id="SSF52075">
    <property type="entry name" value="Outer arm dynein light chain 1"/>
    <property type="match status" value="1"/>
</dbReference>
<dbReference type="EMBL" id="QXGC01000406">
    <property type="protein sequence ID" value="KAE9237222.1"/>
    <property type="molecule type" value="Genomic_DNA"/>
</dbReference>
<dbReference type="PRINTS" id="PR00019">
    <property type="entry name" value="LEURICHRPT"/>
</dbReference>
<dbReference type="Pfam" id="PF13855">
    <property type="entry name" value="LRR_8"/>
    <property type="match status" value="1"/>
</dbReference>
<dbReference type="Proteomes" id="UP000460718">
    <property type="component" value="Unassembled WGS sequence"/>
</dbReference>
<dbReference type="Proteomes" id="UP000476176">
    <property type="component" value="Unassembled WGS sequence"/>
</dbReference>
<keyword evidence="2" id="KW-0677">Repeat</keyword>
<dbReference type="SMART" id="SM00369">
    <property type="entry name" value="LRR_TYP"/>
    <property type="match status" value="3"/>
</dbReference>
<sequence>MPSPPHIALRLIMPLRSSITPLRQCFQRRNFSESSDSVLATCLRDIARSGARVEELELPKSTDLVCRQLMCEHVGDACACRLALALERVPRLRRLDLSSNQLRALPDAVFALRELATLDLRQNRLTTLSPDVQQLAQLETLDVSHNQLQSLPVQQLETLSKLRTLRVAGNAELLKVIETTAMSEQLRAKLVLE</sequence>
<evidence type="ECO:0000313" key="9">
    <source>
        <dbReference type="Proteomes" id="UP000486351"/>
    </source>
</evidence>
<organism evidence="3 7">
    <name type="scientific">Phytophthora fragariae</name>
    <dbReference type="NCBI Taxonomy" id="53985"/>
    <lineage>
        <taxon>Eukaryota</taxon>
        <taxon>Sar</taxon>
        <taxon>Stramenopiles</taxon>
        <taxon>Oomycota</taxon>
        <taxon>Peronosporomycetes</taxon>
        <taxon>Peronosporales</taxon>
        <taxon>Peronosporaceae</taxon>
        <taxon>Phytophthora</taxon>
    </lineage>
</organism>
<dbReference type="PROSITE" id="PS51450">
    <property type="entry name" value="LRR"/>
    <property type="match status" value="2"/>
</dbReference>
<evidence type="ECO:0000313" key="6">
    <source>
        <dbReference type="EMBL" id="KAE9348699.1"/>
    </source>
</evidence>
<name>A0A6A3L187_9STRA</name>
<keyword evidence="1" id="KW-0433">Leucine-rich repeat</keyword>
<dbReference type="GO" id="GO:0005737">
    <property type="term" value="C:cytoplasm"/>
    <property type="evidence" value="ECO:0007669"/>
    <property type="project" value="TreeGrafter"/>
</dbReference>